<evidence type="ECO:0000313" key="3">
    <source>
        <dbReference type="Proteomes" id="UP000177232"/>
    </source>
</evidence>
<protein>
    <recommendedName>
        <fullName evidence="4">DUF218 domain-containing protein</fullName>
    </recommendedName>
</protein>
<dbReference type="AlphaFoldDB" id="A0A1F6DSW7"/>
<dbReference type="Proteomes" id="UP000177232">
    <property type="component" value="Unassembled WGS sequence"/>
</dbReference>
<reference evidence="2 3" key="1">
    <citation type="journal article" date="2016" name="Nat. Commun.">
        <title>Thousands of microbial genomes shed light on interconnected biogeochemical processes in an aquifer system.</title>
        <authorList>
            <person name="Anantharaman K."/>
            <person name="Brown C.T."/>
            <person name="Hug L.A."/>
            <person name="Sharon I."/>
            <person name="Castelle C.J."/>
            <person name="Probst A.J."/>
            <person name="Thomas B.C."/>
            <person name="Singh A."/>
            <person name="Wilkins M.J."/>
            <person name="Karaoz U."/>
            <person name="Brodie E.L."/>
            <person name="Williams K.H."/>
            <person name="Hubbard S.S."/>
            <person name="Banfield J.F."/>
        </authorList>
    </citation>
    <scope>NUCLEOTIDE SEQUENCE [LARGE SCALE GENOMIC DNA]</scope>
</reference>
<evidence type="ECO:0008006" key="4">
    <source>
        <dbReference type="Google" id="ProtNLM"/>
    </source>
</evidence>
<keyword evidence="1" id="KW-0812">Transmembrane</keyword>
<keyword evidence="1" id="KW-0472">Membrane</keyword>
<dbReference type="STRING" id="1798496.A3C94_02510"/>
<evidence type="ECO:0000313" key="2">
    <source>
        <dbReference type="EMBL" id="OGG64478.1"/>
    </source>
</evidence>
<proteinExistence type="predicted"/>
<feature type="transmembrane region" description="Helical" evidence="1">
    <location>
        <begin position="6"/>
        <end position="24"/>
    </location>
</feature>
<evidence type="ECO:0000256" key="1">
    <source>
        <dbReference type="SAM" id="Phobius"/>
    </source>
</evidence>
<sequence length="243" mass="28055">MVSGLLYLCIAAVVMVGLVIFYLWRTADTLGEDITLFRAGWLDFDAICVHTYCPKGDVENLPLRGRLTIHQAYLLAYRSQKPILLAVGHTVPGEQRTEAEIYASFLERNYGFKDVILGTDPEARDTAREADEMFRLCKNNGFATVVRFGARPHLARISWHWNRANGEKTLNYIRTIFWYWFRPKNSETVKTYFVGVYVPAMLYFFEVSFFLVDMGLQFADLYLPQRLSKGLRDLLLNVINRKG</sequence>
<keyword evidence="1" id="KW-1133">Transmembrane helix</keyword>
<dbReference type="EMBL" id="MFLJ01000021">
    <property type="protein sequence ID" value="OGG64478.1"/>
    <property type="molecule type" value="Genomic_DNA"/>
</dbReference>
<feature type="transmembrane region" description="Helical" evidence="1">
    <location>
        <begin position="192"/>
        <end position="212"/>
    </location>
</feature>
<gene>
    <name evidence="2" type="ORF">A3C94_02510</name>
</gene>
<name>A0A1F6DSW7_9BACT</name>
<organism evidence="2 3">
    <name type="scientific">Candidatus Kaiserbacteria bacterium RIFCSPHIGHO2_02_FULL_55_17</name>
    <dbReference type="NCBI Taxonomy" id="1798496"/>
    <lineage>
        <taxon>Bacteria</taxon>
        <taxon>Candidatus Kaiseribacteriota</taxon>
    </lineage>
</organism>
<accession>A0A1F6DSW7</accession>
<comment type="caution">
    <text evidence="2">The sequence shown here is derived from an EMBL/GenBank/DDBJ whole genome shotgun (WGS) entry which is preliminary data.</text>
</comment>